<accession>A0ABY8TX39</accession>
<reference evidence="1 2" key="1">
    <citation type="submission" date="2023-05" db="EMBL/GenBank/DDBJ databases">
        <title>A 100% complete, gapless, phased diploid assembly of the Scenedesmus obliquus UTEX 3031 genome.</title>
        <authorList>
            <person name="Biondi T.C."/>
            <person name="Hanschen E.R."/>
            <person name="Kwon T."/>
            <person name="Eng W."/>
            <person name="Kruse C.P.S."/>
            <person name="Koehler S.I."/>
            <person name="Kunde Y."/>
            <person name="Gleasner C.D."/>
            <person name="You Mak K.T."/>
            <person name="Polle J."/>
            <person name="Hovde B.T."/>
            <person name="Starkenburg S.R."/>
        </authorList>
    </citation>
    <scope>NUCLEOTIDE SEQUENCE [LARGE SCALE GENOMIC DNA]</scope>
    <source>
        <strain evidence="1 2">DOE0152z</strain>
    </source>
</reference>
<gene>
    <name evidence="1" type="ORF">OEZ85_007275</name>
</gene>
<evidence type="ECO:0000313" key="1">
    <source>
        <dbReference type="EMBL" id="WIA13723.1"/>
    </source>
</evidence>
<keyword evidence="2" id="KW-1185">Reference proteome</keyword>
<name>A0ABY8TX39_TETOB</name>
<sequence>MEQHPQAMLLASIAQSGCCPALRHLHAGAPHAQALQELRKSPLTTYDEKYGAACSALLQAQRAGAEPAVLQALAADLCGEVPTAWAMTSGTTGDSKYYPITPTASQMLAAAGGNMWQLQLHKFPLPAQPPAAAGCGESLPQQQQQQQQQRVPVRHCVLSLRLSGPCEELPGGVLVGSMSSLWINRMSRAGMHSDIDREGKVLSCQPAEFMWITAQAGCSASQRYYLLWLCAAAAPGLAVVTFLADIFAGNLLTAVAVLQQRWRELVEDLEAVKGGAAAALAGAGGGPRGR</sequence>
<dbReference type="Proteomes" id="UP001244341">
    <property type="component" value="Chromosome 4b"/>
</dbReference>
<organism evidence="1 2">
    <name type="scientific">Tetradesmus obliquus</name>
    <name type="common">Green alga</name>
    <name type="synonym">Acutodesmus obliquus</name>
    <dbReference type="NCBI Taxonomy" id="3088"/>
    <lineage>
        <taxon>Eukaryota</taxon>
        <taxon>Viridiplantae</taxon>
        <taxon>Chlorophyta</taxon>
        <taxon>core chlorophytes</taxon>
        <taxon>Chlorophyceae</taxon>
        <taxon>CS clade</taxon>
        <taxon>Sphaeropleales</taxon>
        <taxon>Scenedesmaceae</taxon>
        <taxon>Tetradesmus</taxon>
    </lineage>
</organism>
<protein>
    <recommendedName>
        <fullName evidence="3">AMP-dependent synthetase/ligase domain-containing protein</fullName>
    </recommendedName>
</protein>
<dbReference type="EMBL" id="CP126211">
    <property type="protein sequence ID" value="WIA13723.1"/>
    <property type="molecule type" value="Genomic_DNA"/>
</dbReference>
<evidence type="ECO:0008006" key="3">
    <source>
        <dbReference type="Google" id="ProtNLM"/>
    </source>
</evidence>
<proteinExistence type="predicted"/>
<evidence type="ECO:0000313" key="2">
    <source>
        <dbReference type="Proteomes" id="UP001244341"/>
    </source>
</evidence>